<organism evidence="2 3">
    <name type="scientific">Vigna mungo</name>
    <name type="common">Black gram</name>
    <name type="synonym">Phaseolus mungo</name>
    <dbReference type="NCBI Taxonomy" id="3915"/>
    <lineage>
        <taxon>Eukaryota</taxon>
        <taxon>Viridiplantae</taxon>
        <taxon>Streptophyta</taxon>
        <taxon>Embryophyta</taxon>
        <taxon>Tracheophyta</taxon>
        <taxon>Spermatophyta</taxon>
        <taxon>Magnoliopsida</taxon>
        <taxon>eudicotyledons</taxon>
        <taxon>Gunneridae</taxon>
        <taxon>Pentapetalae</taxon>
        <taxon>rosids</taxon>
        <taxon>fabids</taxon>
        <taxon>Fabales</taxon>
        <taxon>Fabaceae</taxon>
        <taxon>Papilionoideae</taxon>
        <taxon>50 kb inversion clade</taxon>
        <taxon>NPAAA clade</taxon>
        <taxon>indigoferoid/millettioid clade</taxon>
        <taxon>Phaseoleae</taxon>
        <taxon>Vigna</taxon>
    </lineage>
</organism>
<evidence type="ECO:0000256" key="1">
    <source>
        <dbReference type="SAM" id="Phobius"/>
    </source>
</evidence>
<gene>
    <name evidence="2" type="ORF">V8G54_030689</name>
</gene>
<dbReference type="Proteomes" id="UP001374535">
    <property type="component" value="Chromosome 9"/>
</dbReference>
<dbReference type="EMBL" id="CP144692">
    <property type="protein sequence ID" value="WVY98538.1"/>
    <property type="molecule type" value="Genomic_DNA"/>
</dbReference>
<keyword evidence="1" id="KW-0812">Transmembrane</keyword>
<sequence>MVTEGKSEKTLSERRWDVRPRTVNLKEEKERHRHFELLRDVPQCTTKKEADQHLQKTLRARRISDEGVIDDMVVVWLRRRKLCDLAKVNGGGRRWRRQQRKMALAPSPSLWVVVIYLRFVLVGLVSGEVVFRLPLHNFDLCKLFELQLRHLQCSKTAYGVTEIPMPQKLAIVLVQLPLLKLSRCVVRAVIASRSVVAIVPEVVVRCLKYFVVVEVLDSLPWVSDFAGFHRGSKKMKAREVLFAMAYMEELWWFDDVAKLAIKVRKFGVEHLCELGYLD</sequence>
<name>A0AAQ3RKB8_VIGMU</name>
<dbReference type="AlphaFoldDB" id="A0AAQ3RKB8"/>
<feature type="transmembrane region" description="Helical" evidence="1">
    <location>
        <begin position="103"/>
        <end position="125"/>
    </location>
</feature>
<protein>
    <submittedName>
        <fullName evidence="2">Uncharacterized protein</fullName>
    </submittedName>
</protein>
<keyword evidence="1" id="KW-1133">Transmembrane helix</keyword>
<reference evidence="2 3" key="1">
    <citation type="journal article" date="2023" name="Life. Sci Alliance">
        <title>Evolutionary insights into 3D genome organization and epigenetic landscape of Vigna mungo.</title>
        <authorList>
            <person name="Junaid A."/>
            <person name="Singh B."/>
            <person name="Bhatia S."/>
        </authorList>
    </citation>
    <scope>NUCLEOTIDE SEQUENCE [LARGE SCALE GENOMIC DNA]</scope>
    <source>
        <strain evidence="2">Urdbean</strain>
    </source>
</reference>
<keyword evidence="1" id="KW-0472">Membrane</keyword>
<keyword evidence="3" id="KW-1185">Reference proteome</keyword>
<evidence type="ECO:0000313" key="2">
    <source>
        <dbReference type="EMBL" id="WVY98538.1"/>
    </source>
</evidence>
<proteinExistence type="predicted"/>
<accession>A0AAQ3RKB8</accession>
<evidence type="ECO:0000313" key="3">
    <source>
        <dbReference type="Proteomes" id="UP001374535"/>
    </source>
</evidence>